<dbReference type="OrthoDB" id="9782160at2"/>
<dbReference type="GO" id="GO:0004497">
    <property type="term" value="F:monooxygenase activity"/>
    <property type="evidence" value="ECO:0007669"/>
    <property type="project" value="UniProtKB-KW"/>
</dbReference>
<evidence type="ECO:0000313" key="4">
    <source>
        <dbReference type="EMBL" id="QDZ16603.1"/>
    </source>
</evidence>
<keyword evidence="2 4" id="KW-0503">Monooxygenase</keyword>
<dbReference type="KEGG" id="huw:FPZ11_01185"/>
<dbReference type="SUPFAM" id="SSF51905">
    <property type="entry name" value="FAD/NAD(P)-binding domain"/>
    <property type="match status" value="1"/>
</dbReference>
<dbReference type="Pfam" id="PF01494">
    <property type="entry name" value="FAD_binding_3"/>
    <property type="match status" value="1"/>
</dbReference>
<dbReference type="InterPro" id="IPR002938">
    <property type="entry name" value="FAD-bd"/>
</dbReference>
<keyword evidence="1" id="KW-0560">Oxidoreductase</keyword>
<evidence type="ECO:0000313" key="5">
    <source>
        <dbReference type="Proteomes" id="UP000320216"/>
    </source>
</evidence>
<evidence type="ECO:0000256" key="2">
    <source>
        <dbReference type="ARBA" id="ARBA00023033"/>
    </source>
</evidence>
<dbReference type="GO" id="GO:0071949">
    <property type="term" value="F:FAD binding"/>
    <property type="evidence" value="ECO:0007669"/>
    <property type="project" value="InterPro"/>
</dbReference>
<gene>
    <name evidence="4" type="ORF">FPZ11_01185</name>
</gene>
<sequence length="399" mass="44070">MAAAMSVLQAGHQPTVFERYPATEPRGNILNLWPPPIEALELLGVDVEDIGAPCQTIFRNNKGRTRATIHISDELQQKYGGDFIGLLRPDLYKRMYDSVPEGIIEPNLAVQSFTQNDDGVQVVLSDGTTRDFDVLVGADGIHSVVRKTLWGDQPIREHNLHIFGGYTMKPFPDVQRGQVVISWSKDKQGSYTSIRSHGDSGFEWWTIEAHPKNTEFTGDFHATATRIASEFPSPLPELVAATDPKDMHRWVLRDRKALEKWSSGRAVIIGDAAHATSPYAGYGAGMAIEDGYFFGRALAGVDLSNLAEVRSALEGFEGPRITHTASLAQRAYMLSQVMHHAPKPLRPLRDLVMDHTGLLQKVAADGTPGEIMAQVDIIRDTEKRFQARMSSASNDEKVA</sequence>
<dbReference type="InterPro" id="IPR036188">
    <property type="entry name" value="FAD/NAD-bd_sf"/>
</dbReference>
<dbReference type="Proteomes" id="UP000320216">
    <property type="component" value="Chromosome"/>
</dbReference>
<proteinExistence type="predicted"/>
<protein>
    <submittedName>
        <fullName evidence="4">FAD-dependent monooxygenase</fullName>
    </submittedName>
</protein>
<keyword evidence="5" id="KW-1185">Reference proteome</keyword>
<dbReference type="Gene3D" id="3.50.50.60">
    <property type="entry name" value="FAD/NAD(P)-binding domain"/>
    <property type="match status" value="1"/>
</dbReference>
<feature type="domain" description="FAD-binding" evidence="3">
    <location>
        <begin position="4"/>
        <end position="301"/>
    </location>
</feature>
<evidence type="ECO:0000259" key="3">
    <source>
        <dbReference type="Pfam" id="PF01494"/>
    </source>
</evidence>
<dbReference type="PRINTS" id="PR00420">
    <property type="entry name" value="RNGMNOXGNASE"/>
</dbReference>
<dbReference type="InterPro" id="IPR050493">
    <property type="entry name" value="FAD-dep_Monooxygenase_BioMet"/>
</dbReference>
<accession>A0A5B8M858</accession>
<organism evidence="4 5">
    <name type="scientific">Humibacter ginsenosidimutans</name>
    <dbReference type="NCBI Taxonomy" id="2599293"/>
    <lineage>
        <taxon>Bacteria</taxon>
        <taxon>Bacillati</taxon>
        <taxon>Actinomycetota</taxon>
        <taxon>Actinomycetes</taxon>
        <taxon>Micrococcales</taxon>
        <taxon>Microbacteriaceae</taxon>
        <taxon>Humibacter</taxon>
    </lineage>
</organism>
<dbReference type="PANTHER" id="PTHR13789:SF309">
    <property type="entry name" value="PUTATIVE (AFU_ORTHOLOGUE AFUA_6G14510)-RELATED"/>
    <property type="match status" value="1"/>
</dbReference>
<dbReference type="EMBL" id="CP042305">
    <property type="protein sequence ID" value="QDZ16603.1"/>
    <property type="molecule type" value="Genomic_DNA"/>
</dbReference>
<evidence type="ECO:0000256" key="1">
    <source>
        <dbReference type="ARBA" id="ARBA00023002"/>
    </source>
</evidence>
<dbReference type="PANTHER" id="PTHR13789">
    <property type="entry name" value="MONOOXYGENASE"/>
    <property type="match status" value="1"/>
</dbReference>
<name>A0A5B8M858_9MICO</name>
<dbReference type="AlphaFoldDB" id="A0A5B8M858"/>
<reference evidence="4 5" key="1">
    <citation type="submission" date="2019-07" db="EMBL/GenBank/DDBJ databases">
        <title>Full genome sequence of Humibacter sp. WJ7-1.</title>
        <authorList>
            <person name="Im W.-T."/>
        </authorList>
    </citation>
    <scope>NUCLEOTIDE SEQUENCE [LARGE SCALE GENOMIC DNA]</scope>
    <source>
        <strain evidence="4 5">WJ7-1</strain>
    </source>
</reference>